<dbReference type="AlphaFoldDB" id="A0A1J4N6E5"/>
<evidence type="ECO:0000313" key="6">
    <source>
        <dbReference type="Proteomes" id="UP000033772"/>
    </source>
</evidence>
<name>A0A1J4N6E5_9ACTN</name>
<dbReference type="GO" id="GO:0043565">
    <property type="term" value="F:sequence-specific DNA binding"/>
    <property type="evidence" value="ECO:0007669"/>
    <property type="project" value="InterPro"/>
</dbReference>
<dbReference type="EMBL" id="JZDQ02000019">
    <property type="protein sequence ID" value="OIJ26073.1"/>
    <property type="molecule type" value="Genomic_DNA"/>
</dbReference>
<evidence type="ECO:0000256" key="3">
    <source>
        <dbReference type="ARBA" id="ARBA00023163"/>
    </source>
</evidence>
<dbReference type="SUPFAM" id="SSF46785">
    <property type="entry name" value="Winged helix' DNA-binding domain"/>
    <property type="match status" value="1"/>
</dbReference>
<dbReference type="Pfam" id="PF07729">
    <property type="entry name" value="FCD"/>
    <property type="match status" value="1"/>
</dbReference>
<keyword evidence="2" id="KW-0238">DNA-binding</keyword>
<dbReference type="InterPro" id="IPR036388">
    <property type="entry name" value="WH-like_DNA-bd_sf"/>
</dbReference>
<dbReference type="InterPro" id="IPR000524">
    <property type="entry name" value="Tscrpt_reg_HTH_GntR"/>
</dbReference>
<dbReference type="PRINTS" id="PR00033">
    <property type="entry name" value="HTHASNC"/>
</dbReference>
<reference evidence="5" key="1">
    <citation type="submission" date="2016-10" db="EMBL/GenBank/DDBJ databases">
        <title>Draft Genome Sequence of Nocardioides luteus Strain BAFB, an Alkane-Degrading Bacterium Isolated from JP-7 Polluted Soil.</title>
        <authorList>
            <person name="Brown L."/>
            <person name="Ruiz O.N."/>
            <person name="Gunasekera T."/>
        </authorList>
    </citation>
    <scope>NUCLEOTIDE SEQUENCE [LARGE SCALE GENOMIC DNA]</scope>
    <source>
        <strain evidence="5">BAFB</strain>
    </source>
</reference>
<dbReference type="InterPro" id="IPR008920">
    <property type="entry name" value="TF_FadR/GntR_C"/>
</dbReference>
<dbReference type="PANTHER" id="PTHR43537">
    <property type="entry name" value="TRANSCRIPTIONAL REGULATOR, GNTR FAMILY"/>
    <property type="match status" value="1"/>
</dbReference>
<dbReference type="Gene3D" id="1.10.10.10">
    <property type="entry name" value="Winged helix-like DNA-binding domain superfamily/Winged helix DNA-binding domain"/>
    <property type="match status" value="1"/>
</dbReference>
<evidence type="ECO:0000256" key="2">
    <source>
        <dbReference type="ARBA" id="ARBA00023125"/>
    </source>
</evidence>
<dbReference type="InterPro" id="IPR036390">
    <property type="entry name" value="WH_DNA-bd_sf"/>
</dbReference>
<dbReference type="InterPro" id="IPR000485">
    <property type="entry name" value="AsnC-type_HTH_dom"/>
</dbReference>
<sequence>MSISSPETTPETTTVAERVYQALRSQIGSGELEPGAKVTERGMAERLGVSPTPVREAIRRLELDGLVERVGPRTTLVARIEEDASHDLAEVEVALRGLAARFAARHATDDELDELDRLLDEADDLVILIRARHRDGKPVEKHADRFLDVLGRFNEQVNAAAHNPVLLRLLEQSRSLTRSRQREISRAHLLAGDEFGADRYAEHRALVIALRGRDAVEAERIVTEHAARGLLDLRREQ</sequence>
<keyword evidence="1" id="KW-0805">Transcription regulation</keyword>
<evidence type="ECO:0000256" key="1">
    <source>
        <dbReference type="ARBA" id="ARBA00023015"/>
    </source>
</evidence>
<comment type="caution">
    <text evidence="5">The sequence shown here is derived from an EMBL/GenBank/DDBJ whole genome shotgun (WGS) entry which is preliminary data.</text>
</comment>
<dbReference type="Proteomes" id="UP000033772">
    <property type="component" value="Unassembled WGS sequence"/>
</dbReference>
<organism evidence="5 6">
    <name type="scientific">Nocardioides luteus</name>
    <dbReference type="NCBI Taxonomy" id="1844"/>
    <lineage>
        <taxon>Bacteria</taxon>
        <taxon>Bacillati</taxon>
        <taxon>Actinomycetota</taxon>
        <taxon>Actinomycetes</taxon>
        <taxon>Propionibacteriales</taxon>
        <taxon>Nocardioidaceae</taxon>
        <taxon>Nocardioides</taxon>
    </lineage>
</organism>
<keyword evidence="3" id="KW-0804">Transcription</keyword>
<evidence type="ECO:0000313" key="5">
    <source>
        <dbReference type="EMBL" id="OIJ26073.1"/>
    </source>
</evidence>
<dbReference type="SMART" id="SM00895">
    <property type="entry name" value="FCD"/>
    <property type="match status" value="1"/>
</dbReference>
<dbReference type="PANTHER" id="PTHR43537:SF5">
    <property type="entry name" value="UXU OPERON TRANSCRIPTIONAL REGULATOR"/>
    <property type="match status" value="1"/>
</dbReference>
<dbReference type="SUPFAM" id="SSF48008">
    <property type="entry name" value="GntR ligand-binding domain-like"/>
    <property type="match status" value="1"/>
</dbReference>
<accession>A0A1J4N6E5</accession>
<dbReference type="Pfam" id="PF00392">
    <property type="entry name" value="GntR"/>
    <property type="match status" value="1"/>
</dbReference>
<keyword evidence="6" id="KW-1185">Reference proteome</keyword>
<dbReference type="GO" id="GO:0003700">
    <property type="term" value="F:DNA-binding transcription factor activity"/>
    <property type="evidence" value="ECO:0007669"/>
    <property type="project" value="InterPro"/>
</dbReference>
<dbReference type="Gene3D" id="1.20.120.530">
    <property type="entry name" value="GntR ligand-binding domain-like"/>
    <property type="match status" value="1"/>
</dbReference>
<dbReference type="CDD" id="cd07377">
    <property type="entry name" value="WHTH_GntR"/>
    <property type="match status" value="1"/>
</dbReference>
<dbReference type="RefSeq" id="WP_045551416.1">
    <property type="nucleotide sequence ID" value="NZ_JZDQ02000019.1"/>
</dbReference>
<gene>
    <name evidence="5" type="ORF">UG56_014875</name>
</gene>
<proteinExistence type="predicted"/>
<evidence type="ECO:0000259" key="4">
    <source>
        <dbReference type="PROSITE" id="PS50949"/>
    </source>
</evidence>
<dbReference type="OrthoDB" id="3267569at2"/>
<dbReference type="STRING" id="1844.UG56_014875"/>
<dbReference type="InterPro" id="IPR011711">
    <property type="entry name" value="GntR_C"/>
</dbReference>
<dbReference type="SMART" id="SM00345">
    <property type="entry name" value="HTH_GNTR"/>
    <property type="match status" value="1"/>
</dbReference>
<dbReference type="PROSITE" id="PS50949">
    <property type="entry name" value="HTH_GNTR"/>
    <property type="match status" value="1"/>
</dbReference>
<protein>
    <submittedName>
        <fullName evidence="5">GntR family transcriptional regulator</fullName>
    </submittedName>
</protein>
<feature type="domain" description="HTH gntR-type" evidence="4">
    <location>
        <begin position="13"/>
        <end position="80"/>
    </location>
</feature>